<evidence type="ECO:0000313" key="3">
    <source>
        <dbReference type="EMBL" id="ACF07504.1"/>
    </source>
</evidence>
<proteinExistence type="predicted"/>
<feature type="transmembrane region" description="Helical" evidence="2">
    <location>
        <begin position="191"/>
        <end position="219"/>
    </location>
</feature>
<evidence type="ECO:0000256" key="1">
    <source>
        <dbReference type="SAM" id="MobiDB-lite"/>
    </source>
</evidence>
<organism evidence="3 4">
    <name type="scientific">Metamycoplasma arthritidis (strain 158L3-1)</name>
    <name type="common">Mycoplasma arthritidis</name>
    <dbReference type="NCBI Taxonomy" id="243272"/>
    <lineage>
        <taxon>Bacteria</taxon>
        <taxon>Bacillati</taxon>
        <taxon>Mycoplasmatota</taxon>
        <taxon>Mycoplasmoidales</taxon>
        <taxon>Metamycoplasmataceae</taxon>
        <taxon>Metamycoplasma</taxon>
    </lineage>
</organism>
<protein>
    <submittedName>
        <fullName evidence="3">Hypothetical membrane protein</fullName>
    </submittedName>
</protein>
<feature type="transmembrane region" description="Helical" evidence="2">
    <location>
        <begin position="318"/>
        <end position="342"/>
    </location>
</feature>
<keyword evidence="2" id="KW-1133">Transmembrane helix</keyword>
<dbReference type="KEGG" id="mat:MARTH_orf757"/>
<gene>
    <name evidence="3" type="ordered locus">MARTH_orf757</name>
</gene>
<feature type="transmembrane region" description="Helical" evidence="2">
    <location>
        <begin position="369"/>
        <end position="390"/>
    </location>
</feature>
<name>B3PNA2_META1</name>
<feature type="region of interest" description="Disordered" evidence="1">
    <location>
        <begin position="553"/>
        <end position="587"/>
    </location>
</feature>
<evidence type="ECO:0000256" key="2">
    <source>
        <dbReference type="SAM" id="Phobius"/>
    </source>
</evidence>
<feature type="region of interest" description="Disordered" evidence="1">
    <location>
        <begin position="499"/>
        <end position="518"/>
    </location>
</feature>
<dbReference type="STRING" id="243272.MARTH_orf757"/>
<keyword evidence="4" id="KW-1185">Reference proteome</keyword>
<feature type="transmembrane region" description="Helical" evidence="2">
    <location>
        <begin position="151"/>
        <end position="170"/>
    </location>
</feature>
<feature type="transmembrane region" description="Helical" evidence="2">
    <location>
        <begin position="102"/>
        <end position="123"/>
    </location>
</feature>
<feature type="transmembrane region" description="Helical" evidence="2">
    <location>
        <begin position="34"/>
        <end position="55"/>
    </location>
</feature>
<dbReference type="RefSeq" id="WP_012498461.1">
    <property type="nucleotide sequence ID" value="NC_011025.1"/>
</dbReference>
<keyword evidence="2" id="KW-0812">Transmembrane</keyword>
<dbReference type="Proteomes" id="UP000008812">
    <property type="component" value="Chromosome"/>
</dbReference>
<accession>B3PNA2</accession>
<feature type="transmembrane region" description="Helical" evidence="2">
    <location>
        <begin position="295"/>
        <end position="311"/>
    </location>
</feature>
<sequence>MKSNTIILEEEKILRKKDKVISRFRRRMGDYMRVMLIPLALLLFFLIVEGIFKAVLEEVTLNTNVKLNLQKVVDIFQILIALIPFFITLTIASTFSTNRALGAALAVLGWTFFIGAQSFFISLTPTGQVSLFNSKILTSSRVIDIISQKSGILFVSPNIFVGLFMGIQIAKVVSKLNKTSKKTNTFKGCILLTFILVIFVAIFNALLHISFILSLVYGLESGVKNIENLANDSVNIKNLLYSLILSVALPFENANSFMAISTQQSYLAATLSIFVAPLISFIFFCFTIKGDMKKYAVPFFLFGMMASLFFGRYEVILLTLLIASPFMFFINVTIFGSLISWISSLAGANVGATNLIEFVKDFSVSDKSYLFLGVGLGISVLVIIVTALYVKFTKVGLPGLGSVSSKIYRNELGTDLNYIVFPKYEKNAQVDQTTKLFKKDTELDMLVSAGMVYGKNIQLLTNENLVLDTSEQKRITQKTSHNITSENLVNTEEINYDYSNNDNFKPQSSSTEKTSDLTVTNESWSSDLNLDLSETSEPVAIVQDYEKTTEITPPEDRPLVLKDSTLSTENSSISTTTNKEQESENKENVIVEDKPVLNEKTTTIIFQPNPLKEIPLAPIEDFAILSPLLGDVMDQNENSIDILASSGKFVLANEATIEYVSENKDLFVLNIYGVRMEINLNPNFEKSHKQRLHNRVYLAVGKKVRKGDFLLDVNKKFYSEIGERMIVTIRLLDGNYHVNKASLKSRIEKNDKLFDIHLNEPLQP</sequence>
<dbReference type="AlphaFoldDB" id="B3PNA2"/>
<feature type="transmembrane region" description="Helical" evidence="2">
    <location>
        <begin position="75"/>
        <end position="95"/>
    </location>
</feature>
<dbReference type="HOGENOM" id="CLU_365159_0_0_14"/>
<feature type="transmembrane region" description="Helical" evidence="2">
    <location>
        <begin position="267"/>
        <end position="289"/>
    </location>
</feature>
<feature type="compositionally biased region" description="Low complexity" evidence="1">
    <location>
        <begin position="564"/>
        <end position="577"/>
    </location>
</feature>
<dbReference type="EMBL" id="CP001047">
    <property type="protein sequence ID" value="ACF07504.1"/>
    <property type="molecule type" value="Genomic_DNA"/>
</dbReference>
<evidence type="ECO:0000313" key="4">
    <source>
        <dbReference type="Proteomes" id="UP000008812"/>
    </source>
</evidence>
<reference evidence="3 4" key="1">
    <citation type="journal article" date="2008" name="Infect. Immun.">
        <title>Genome of Mycoplasma arthritidis.</title>
        <authorList>
            <person name="Dybvig K."/>
            <person name="Zuhua C."/>
            <person name="Lao P."/>
            <person name="Jordan D.S."/>
            <person name="French C.T."/>
            <person name="Tu A.H."/>
            <person name="Loraine A.E."/>
        </authorList>
    </citation>
    <scope>NUCLEOTIDE SEQUENCE [LARGE SCALE GENOMIC DNA]</scope>
    <source>
        <strain evidence="3 4">158L3-1</strain>
    </source>
</reference>
<keyword evidence="2" id="KW-0472">Membrane</keyword>